<gene>
    <name evidence="2" type="ORF">CISIN_1g0476963mg</name>
</gene>
<organism evidence="2 3">
    <name type="scientific">Citrus sinensis</name>
    <name type="common">Sweet orange</name>
    <name type="synonym">Citrus aurantium var. sinensis</name>
    <dbReference type="NCBI Taxonomy" id="2711"/>
    <lineage>
        <taxon>Eukaryota</taxon>
        <taxon>Viridiplantae</taxon>
        <taxon>Streptophyta</taxon>
        <taxon>Embryophyta</taxon>
        <taxon>Tracheophyta</taxon>
        <taxon>Spermatophyta</taxon>
        <taxon>Magnoliopsida</taxon>
        <taxon>eudicotyledons</taxon>
        <taxon>Gunneridae</taxon>
        <taxon>Pentapetalae</taxon>
        <taxon>rosids</taxon>
        <taxon>malvids</taxon>
        <taxon>Sapindales</taxon>
        <taxon>Rutaceae</taxon>
        <taxon>Aurantioideae</taxon>
        <taxon>Citrus</taxon>
    </lineage>
</organism>
<sequence length="47" mass="5241">LTLEESDANDDEAAYDVEAATNSSGNVRKDLSEWQERHAFLVLSKSK</sequence>
<dbReference type="Proteomes" id="UP000027120">
    <property type="component" value="Unassembled WGS sequence"/>
</dbReference>
<evidence type="ECO:0000313" key="2">
    <source>
        <dbReference type="EMBL" id="KDO65923.1"/>
    </source>
</evidence>
<feature type="region of interest" description="Disordered" evidence="1">
    <location>
        <begin position="1"/>
        <end position="21"/>
    </location>
</feature>
<feature type="non-terminal residue" evidence="2">
    <location>
        <position position="1"/>
    </location>
</feature>
<accession>A0A067FEY6</accession>
<feature type="compositionally biased region" description="Acidic residues" evidence="1">
    <location>
        <begin position="1"/>
        <end position="15"/>
    </location>
</feature>
<feature type="non-terminal residue" evidence="2">
    <location>
        <position position="47"/>
    </location>
</feature>
<proteinExistence type="predicted"/>
<dbReference type="AlphaFoldDB" id="A0A067FEY6"/>
<reference evidence="2 3" key="1">
    <citation type="submission" date="2014-04" db="EMBL/GenBank/DDBJ databases">
        <authorList>
            <consortium name="International Citrus Genome Consortium"/>
            <person name="Gmitter F."/>
            <person name="Chen C."/>
            <person name="Farmerie W."/>
            <person name="Harkins T."/>
            <person name="Desany B."/>
            <person name="Mohiuddin M."/>
            <person name="Kodira C."/>
            <person name="Borodovsky M."/>
            <person name="Lomsadze A."/>
            <person name="Burns P."/>
            <person name="Jenkins J."/>
            <person name="Prochnik S."/>
            <person name="Shu S."/>
            <person name="Chapman J."/>
            <person name="Pitluck S."/>
            <person name="Schmutz J."/>
            <person name="Rokhsar D."/>
        </authorList>
    </citation>
    <scope>NUCLEOTIDE SEQUENCE</scope>
</reference>
<evidence type="ECO:0000313" key="3">
    <source>
        <dbReference type="Proteomes" id="UP000027120"/>
    </source>
</evidence>
<protein>
    <submittedName>
        <fullName evidence="2">Uncharacterized protein</fullName>
    </submittedName>
</protein>
<name>A0A067FEY6_CITSI</name>
<keyword evidence="3" id="KW-1185">Reference proteome</keyword>
<evidence type="ECO:0000256" key="1">
    <source>
        <dbReference type="SAM" id="MobiDB-lite"/>
    </source>
</evidence>
<dbReference type="EMBL" id="KK784901">
    <property type="protein sequence ID" value="KDO65923.1"/>
    <property type="molecule type" value="Genomic_DNA"/>
</dbReference>